<keyword evidence="3" id="KW-0540">Nuclease</keyword>
<dbReference type="Gene3D" id="3.60.10.10">
    <property type="entry name" value="Endonuclease/exonuclease/phosphatase"/>
    <property type="match status" value="1"/>
</dbReference>
<keyword evidence="1" id="KW-0378">Hydrolase</keyword>
<evidence type="ECO:0000313" key="3">
    <source>
        <dbReference type="EMBL" id="MBO0454456.1"/>
    </source>
</evidence>
<dbReference type="InterPro" id="IPR005135">
    <property type="entry name" value="Endo/exonuclease/phosphatase"/>
</dbReference>
<dbReference type="SUPFAM" id="SSF56219">
    <property type="entry name" value="DNase I-like"/>
    <property type="match status" value="1"/>
</dbReference>
<keyword evidence="4" id="KW-1185">Reference proteome</keyword>
<comment type="caution">
    <text evidence="3">The sequence shown here is derived from an EMBL/GenBank/DDBJ whole genome shotgun (WGS) entry which is preliminary data.</text>
</comment>
<proteinExistence type="predicted"/>
<protein>
    <submittedName>
        <fullName evidence="3">Endonuclease/exonuclease/phosphatase family protein</fullName>
    </submittedName>
</protein>
<evidence type="ECO:0000313" key="4">
    <source>
        <dbReference type="Proteomes" id="UP000664495"/>
    </source>
</evidence>
<keyword evidence="3" id="KW-0255">Endonuclease</keyword>
<organism evidence="3 4">
    <name type="scientific">Candidatus Enterococcus murrayae</name>
    <dbReference type="NCBI Taxonomy" id="2815321"/>
    <lineage>
        <taxon>Bacteria</taxon>
        <taxon>Bacillati</taxon>
        <taxon>Bacillota</taxon>
        <taxon>Bacilli</taxon>
        <taxon>Lactobacillales</taxon>
        <taxon>Enterococcaceae</taxon>
        <taxon>Enterococcus</taxon>
    </lineage>
</organism>
<dbReference type="RefSeq" id="WP_207110190.1">
    <property type="nucleotide sequence ID" value="NZ_JAFLVR010000060.1"/>
</dbReference>
<evidence type="ECO:0000256" key="1">
    <source>
        <dbReference type="ARBA" id="ARBA00022801"/>
    </source>
</evidence>
<accession>A0ABS3HLZ1</accession>
<dbReference type="PANTHER" id="PTHR15822:SF23">
    <property type="entry name" value="ENDONUCLEASE_EXONUCLEASE_PHOSPHATASE FAMILY PROTEIN"/>
    <property type="match status" value="1"/>
</dbReference>
<sequence>MEEDGQKQIEVLAKKIIKEKYDFIGLQEVNQLITSSVAKLDNHFQPTIEQQAIHQDNFLFCLTERLKELGCHYYWSWGYNHIGYDIYHEGIGLLSKTPLKVENHLISESSDPADYHTRSLVIGETKINGRKIRIVSSHFSWWQDDEKAFAFEWQALEEILMEKQSSLILMGDFNNDAKINDEGYDLVKESSLKLQDAFVVAENTVNEYTVEEAIDGWAGNVAKLRIDYVFTSHDFKVESYKIVFDNENEPMISDHYGVEVVMD</sequence>
<gene>
    <name evidence="3" type="ORF">JZO85_19535</name>
</gene>
<evidence type="ECO:0000259" key="2">
    <source>
        <dbReference type="Pfam" id="PF03372"/>
    </source>
</evidence>
<feature type="domain" description="Endonuclease/exonuclease/phosphatase" evidence="2">
    <location>
        <begin position="7"/>
        <end position="255"/>
    </location>
</feature>
<dbReference type="InterPro" id="IPR051547">
    <property type="entry name" value="TDP2-like"/>
</dbReference>
<dbReference type="Pfam" id="PF03372">
    <property type="entry name" value="Exo_endo_phos"/>
    <property type="match status" value="1"/>
</dbReference>
<dbReference type="CDD" id="cd09079">
    <property type="entry name" value="RgfB-like"/>
    <property type="match status" value="1"/>
</dbReference>
<dbReference type="PANTHER" id="PTHR15822">
    <property type="entry name" value="TRAF AND TNF RECEPTOR-ASSOCIATED PROTEIN"/>
    <property type="match status" value="1"/>
</dbReference>
<name>A0ABS3HLZ1_9ENTE</name>
<dbReference type="Proteomes" id="UP000664495">
    <property type="component" value="Unassembled WGS sequence"/>
</dbReference>
<dbReference type="GO" id="GO:0004519">
    <property type="term" value="F:endonuclease activity"/>
    <property type="evidence" value="ECO:0007669"/>
    <property type="project" value="UniProtKB-KW"/>
</dbReference>
<dbReference type="EMBL" id="JAFLVR010000060">
    <property type="protein sequence ID" value="MBO0454456.1"/>
    <property type="molecule type" value="Genomic_DNA"/>
</dbReference>
<reference evidence="3 4" key="1">
    <citation type="submission" date="2021-03" db="EMBL/GenBank/DDBJ databases">
        <title>Enterococcal diversity collection.</title>
        <authorList>
            <person name="Gilmore M.S."/>
            <person name="Schwartzman J."/>
            <person name="Van Tyne D."/>
            <person name="Martin M."/>
            <person name="Earl A.M."/>
            <person name="Manson A.L."/>
            <person name="Straub T."/>
            <person name="Salamzade R."/>
            <person name="Saavedra J."/>
            <person name="Lebreton F."/>
            <person name="Prichula J."/>
            <person name="Schaufler K."/>
            <person name="Gaca A."/>
            <person name="Sgardioli B."/>
            <person name="Wagenaar J."/>
            <person name="Strong T."/>
        </authorList>
    </citation>
    <scope>NUCLEOTIDE SEQUENCE [LARGE SCALE GENOMIC DNA]</scope>
    <source>
        <strain evidence="3 4">MJM16</strain>
    </source>
</reference>
<dbReference type="InterPro" id="IPR036691">
    <property type="entry name" value="Endo/exonu/phosph_ase_sf"/>
</dbReference>